<protein>
    <recommendedName>
        <fullName evidence="1">UPF0340 protein GF867_03245</fullName>
    </recommendedName>
</protein>
<evidence type="ECO:0000313" key="6">
    <source>
        <dbReference type="Proteomes" id="UP000440066"/>
    </source>
</evidence>
<dbReference type="EMBL" id="WJQT01000002">
    <property type="protein sequence ID" value="MRJ46585.1"/>
    <property type="molecule type" value="Genomic_DNA"/>
</dbReference>
<dbReference type="Proteomes" id="UP000469870">
    <property type="component" value="Unassembled WGS sequence"/>
</dbReference>
<organism evidence="3 5">
    <name type="scientific">Fundicoccus ignavus</name>
    <dbReference type="NCBI Taxonomy" id="2664442"/>
    <lineage>
        <taxon>Bacteria</taxon>
        <taxon>Bacillati</taxon>
        <taxon>Bacillota</taxon>
        <taxon>Bacilli</taxon>
        <taxon>Lactobacillales</taxon>
        <taxon>Aerococcaceae</taxon>
        <taxon>Fundicoccus</taxon>
    </lineage>
</organism>
<gene>
    <name evidence="4" type="ORF">GF867_03245</name>
    <name evidence="3" type="ORF">GIY09_02595</name>
    <name evidence="2" type="ORF">GIY11_00715</name>
</gene>
<dbReference type="NCBIfam" id="TIGR01440">
    <property type="entry name" value="TIGR01440 family protein"/>
    <property type="match status" value="1"/>
</dbReference>
<proteinExistence type="inferred from homology"/>
<evidence type="ECO:0000313" key="5">
    <source>
        <dbReference type="Proteomes" id="UP000430975"/>
    </source>
</evidence>
<evidence type="ECO:0000313" key="3">
    <source>
        <dbReference type="EMBL" id="MRI84787.1"/>
    </source>
</evidence>
<dbReference type="InterPro" id="IPR028345">
    <property type="entry name" value="Antibiotic_NAT-like"/>
</dbReference>
<dbReference type="Gene3D" id="3.40.50.10360">
    <property type="entry name" value="Hypothetical protein TT1679"/>
    <property type="match status" value="1"/>
</dbReference>
<comment type="similarity">
    <text evidence="1">Belongs to the UPF0340 family.</text>
</comment>
<sequence length="178" mass="19170">MLEIIQAQVREAINELLERADLKAGDVLVVGTSTSEIMGEHIGKSSNKEVGHVVISTILEILNAKHIFLAQQACEHLNRSLLVEAELAEKLGLEIVNVKPSLDAGGAACVAAYQLAKEPVMVERIIAKAGLDIGDTLIGMHIKHVQVPLRLKVKTIGQAHVTAAFSRPKYIGGPRANY</sequence>
<dbReference type="SUPFAM" id="SSF110710">
    <property type="entry name" value="TTHA0583/YokD-like"/>
    <property type="match status" value="1"/>
</dbReference>
<keyword evidence="5" id="KW-1185">Reference proteome</keyword>
<dbReference type="HAMAP" id="MF_00800">
    <property type="entry name" value="UPF0340"/>
    <property type="match status" value="1"/>
</dbReference>
<evidence type="ECO:0000256" key="1">
    <source>
        <dbReference type="HAMAP-Rule" id="MF_00800"/>
    </source>
</evidence>
<reference evidence="5 7" key="2">
    <citation type="submission" date="2019-11" db="EMBL/GenBank/DDBJ databases">
        <title>Characterisation of Fundicoccus ignavus gen. nov. sp. nov., a novel genus of the family Aerococcaceae isolated from bulk tank milk.</title>
        <authorList>
            <person name="Siebert A."/>
            <person name="Huptas C."/>
            <person name="Wenning M."/>
            <person name="Scherer S."/>
            <person name="Doll E.V."/>
        </authorList>
    </citation>
    <scope>NUCLEOTIDE SEQUENCE [LARGE SCALE GENOMIC DNA]</scope>
    <source>
        <strain evidence="2 7">DSM 109653</strain>
        <strain evidence="3 5">WS4759</strain>
    </source>
</reference>
<dbReference type="Pfam" id="PF04260">
    <property type="entry name" value="DUF436"/>
    <property type="match status" value="1"/>
</dbReference>
<evidence type="ECO:0000313" key="4">
    <source>
        <dbReference type="EMBL" id="MRJ46585.1"/>
    </source>
</evidence>
<accession>A0A6I2GAJ4</accession>
<dbReference type="EMBL" id="WJQR01000001">
    <property type="protein sequence ID" value="MRI80553.1"/>
    <property type="molecule type" value="Genomic_DNA"/>
</dbReference>
<reference evidence="4 6" key="1">
    <citation type="submission" date="2019-11" db="EMBL/GenBank/DDBJ databases">
        <title>Characterisation of Fundicoccus ignavus gen. nov. sp. nov., a novel genus of the family Aerococcaceae from bulk tank milk.</title>
        <authorList>
            <person name="Siebert A."/>
            <person name="Huptas C."/>
            <person name="Wenning M."/>
            <person name="Scherer S."/>
            <person name="Doll E.V."/>
        </authorList>
    </citation>
    <scope>NUCLEOTIDE SEQUENCE [LARGE SCALE GENOMIC DNA]</scope>
    <source>
        <strain evidence="4 6">DSM 109652</strain>
    </source>
</reference>
<dbReference type="Proteomes" id="UP000440066">
    <property type="component" value="Unassembled WGS sequence"/>
</dbReference>
<dbReference type="InterPro" id="IPR006340">
    <property type="entry name" value="DUF436"/>
</dbReference>
<evidence type="ECO:0000313" key="7">
    <source>
        <dbReference type="Proteomes" id="UP000469870"/>
    </source>
</evidence>
<comment type="caution">
    <text evidence="3">The sequence shown here is derived from an EMBL/GenBank/DDBJ whole genome shotgun (WGS) entry which is preliminary data.</text>
</comment>
<dbReference type="RefSeq" id="WP_153831676.1">
    <property type="nucleotide sequence ID" value="NZ_WJQR01000001.1"/>
</dbReference>
<evidence type="ECO:0000313" key="2">
    <source>
        <dbReference type="EMBL" id="MRI80553.1"/>
    </source>
</evidence>
<dbReference type="PIRSF" id="PIRSF007510">
    <property type="entry name" value="UCP007510"/>
    <property type="match status" value="1"/>
</dbReference>
<dbReference type="AlphaFoldDB" id="A0A6I2GAJ4"/>
<name>A0A6I2GAJ4_9LACT</name>
<dbReference type="EMBL" id="WJQS01000002">
    <property type="protein sequence ID" value="MRI84787.1"/>
    <property type="molecule type" value="Genomic_DNA"/>
</dbReference>
<dbReference type="Proteomes" id="UP000430975">
    <property type="component" value="Unassembled WGS sequence"/>
</dbReference>